<feature type="transmembrane region" description="Helical" evidence="8">
    <location>
        <begin position="364"/>
        <end position="382"/>
    </location>
</feature>
<proteinExistence type="inferred from homology"/>
<dbReference type="Gene3D" id="1.10.287.1260">
    <property type="match status" value="1"/>
</dbReference>
<evidence type="ECO:0000313" key="13">
    <source>
        <dbReference type="EMBL" id="QTA80834.1"/>
    </source>
</evidence>
<name>A0A975GH23_9BACT</name>
<dbReference type="KEGG" id="dli:dnl_31470"/>
<dbReference type="Proteomes" id="UP000663720">
    <property type="component" value="Chromosome"/>
</dbReference>
<protein>
    <submittedName>
        <fullName evidence="13">Mechanosensitive ion channel</fullName>
    </submittedName>
</protein>
<evidence type="ECO:0000256" key="6">
    <source>
        <dbReference type="ARBA" id="ARBA00023136"/>
    </source>
</evidence>
<evidence type="ECO:0000256" key="1">
    <source>
        <dbReference type="ARBA" id="ARBA00004651"/>
    </source>
</evidence>
<dbReference type="InterPro" id="IPR011014">
    <property type="entry name" value="MscS_channel_TM-2"/>
</dbReference>
<gene>
    <name evidence="13" type="ORF">dnl_31470</name>
</gene>
<feature type="domain" description="Mechanosensitive ion channel MscS C-terminal" evidence="11">
    <location>
        <begin position="753"/>
        <end position="833"/>
    </location>
</feature>
<accession>A0A975GH23</accession>
<dbReference type="PANTHER" id="PTHR30347">
    <property type="entry name" value="POTASSIUM CHANNEL RELATED"/>
    <property type="match status" value="1"/>
</dbReference>
<dbReference type="Pfam" id="PF21088">
    <property type="entry name" value="MS_channel_1st"/>
    <property type="match status" value="1"/>
</dbReference>
<dbReference type="Pfam" id="PF21082">
    <property type="entry name" value="MS_channel_3rd"/>
    <property type="match status" value="1"/>
</dbReference>
<keyword evidence="4 8" id="KW-0812">Transmembrane</keyword>
<feature type="transmembrane region" description="Helical" evidence="8">
    <location>
        <begin position="662"/>
        <end position="690"/>
    </location>
</feature>
<evidence type="ECO:0000256" key="7">
    <source>
        <dbReference type="SAM" id="Coils"/>
    </source>
</evidence>
<reference evidence="13" key="1">
    <citation type="journal article" date="2021" name="Microb. Physiol.">
        <title>Proteogenomic Insights into the Physiology of Marine, Sulfate-Reducing, Filamentous Desulfonema limicola and Desulfonema magnum.</title>
        <authorList>
            <person name="Schnaars V."/>
            <person name="Wohlbrand L."/>
            <person name="Scheve S."/>
            <person name="Hinrichs C."/>
            <person name="Reinhardt R."/>
            <person name="Rabus R."/>
        </authorList>
    </citation>
    <scope>NUCLEOTIDE SEQUENCE</scope>
    <source>
        <strain evidence="13">5ac10</strain>
    </source>
</reference>
<evidence type="ECO:0000256" key="4">
    <source>
        <dbReference type="ARBA" id="ARBA00022692"/>
    </source>
</evidence>
<feature type="signal peptide" evidence="9">
    <location>
        <begin position="1"/>
        <end position="28"/>
    </location>
</feature>
<evidence type="ECO:0000259" key="11">
    <source>
        <dbReference type="Pfam" id="PF21082"/>
    </source>
</evidence>
<keyword evidence="7" id="KW-0175">Coiled coil</keyword>
<dbReference type="SUPFAM" id="SSF50182">
    <property type="entry name" value="Sm-like ribonucleoproteins"/>
    <property type="match status" value="1"/>
</dbReference>
<feature type="domain" description="Mechanosensitive ion channel transmembrane helices 2/3" evidence="12">
    <location>
        <begin position="636"/>
        <end position="676"/>
    </location>
</feature>
<dbReference type="AlphaFoldDB" id="A0A975GH23"/>
<dbReference type="Gene3D" id="2.30.30.60">
    <property type="match status" value="1"/>
</dbReference>
<evidence type="ECO:0000256" key="9">
    <source>
        <dbReference type="SAM" id="SignalP"/>
    </source>
</evidence>
<dbReference type="InterPro" id="IPR049278">
    <property type="entry name" value="MS_channel_C"/>
</dbReference>
<evidence type="ECO:0000256" key="8">
    <source>
        <dbReference type="SAM" id="Phobius"/>
    </source>
</evidence>
<comment type="subcellular location">
    <subcellularLocation>
        <location evidence="1">Cell membrane</location>
        <topology evidence="1">Multi-pass membrane protein</topology>
    </subcellularLocation>
</comment>
<keyword evidence="5 8" id="KW-1133">Transmembrane helix</keyword>
<feature type="domain" description="Mechanosensitive ion channel MscS" evidence="10">
    <location>
        <begin position="677"/>
        <end position="743"/>
    </location>
</feature>
<evidence type="ECO:0000259" key="10">
    <source>
        <dbReference type="Pfam" id="PF00924"/>
    </source>
</evidence>
<evidence type="ECO:0000256" key="5">
    <source>
        <dbReference type="ARBA" id="ARBA00022989"/>
    </source>
</evidence>
<feature type="transmembrane region" description="Helical" evidence="8">
    <location>
        <begin position="636"/>
        <end position="656"/>
    </location>
</feature>
<evidence type="ECO:0000259" key="12">
    <source>
        <dbReference type="Pfam" id="PF21088"/>
    </source>
</evidence>
<dbReference type="SUPFAM" id="SSF82689">
    <property type="entry name" value="Mechanosensitive channel protein MscS (YggB), C-terminal domain"/>
    <property type="match status" value="1"/>
</dbReference>
<dbReference type="Gene3D" id="3.30.70.100">
    <property type="match status" value="1"/>
</dbReference>
<dbReference type="PANTHER" id="PTHR30347:SF1">
    <property type="entry name" value="MECHANOSENSITIVE CHANNEL MSCK"/>
    <property type="match status" value="1"/>
</dbReference>
<evidence type="ECO:0000256" key="3">
    <source>
        <dbReference type="ARBA" id="ARBA00022475"/>
    </source>
</evidence>
<feature type="transmembrane region" description="Helical" evidence="8">
    <location>
        <begin position="584"/>
        <end position="608"/>
    </location>
</feature>
<evidence type="ECO:0000313" key="14">
    <source>
        <dbReference type="Proteomes" id="UP000663720"/>
    </source>
</evidence>
<dbReference type="InterPro" id="IPR011066">
    <property type="entry name" value="MscS_channel_C_sf"/>
</dbReference>
<dbReference type="RefSeq" id="WP_246514925.1">
    <property type="nucleotide sequence ID" value="NZ_CP061799.1"/>
</dbReference>
<feature type="transmembrane region" description="Helical" evidence="8">
    <location>
        <begin position="333"/>
        <end position="352"/>
    </location>
</feature>
<dbReference type="Pfam" id="PF00924">
    <property type="entry name" value="MS_channel_2nd"/>
    <property type="match status" value="1"/>
</dbReference>
<dbReference type="SUPFAM" id="SSF82861">
    <property type="entry name" value="Mechanosensitive channel protein MscS (YggB), transmembrane region"/>
    <property type="match status" value="1"/>
</dbReference>
<keyword evidence="6 8" id="KW-0472">Membrane</keyword>
<feature type="transmembrane region" description="Helical" evidence="8">
    <location>
        <begin position="543"/>
        <end position="564"/>
    </location>
</feature>
<feature type="chain" id="PRO_5036833630" evidence="9">
    <location>
        <begin position="29"/>
        <end position="854"/>
    </location>
</feature>
<organism evidence="13 14">
    <name type="scientific">Desulfonema limicola</name>
    <dbReference type="NCBI Taxonomy" id="45656"/>
    <lineage>
        <taxon>Bacteria</taxon>
        <taxon>Pseudomonadati</taxon>
        <taxon>Thermodesulfobacteriota</taxon>
        <taxon>Desulfobacteria</taxon>
        <taxon>Desulfobacterales</taxon>
        <taxon>Desulfococcaceae</taxon>
        <taxon>Desulfonema</taxon>
    </lineage>
</organism>
<feature type="transmembrane region" description="Helical" evidence="8">
    <location>
        <begin position="499"/>
        <end position="516"/>
    </location>
</feature>
<dbReference type="GO" id="GO:0005886">
    <property type="term" value="C:plasma membrane"/>
    <property type="evidence" value="ECO:0007669"/>
    <property type="project" value="UniProtKB-SubCell"/>
</dbReference>
<comment type="similarity">
    <text evidence="2">Belongs to the MscS (TC 1.A.23) family.</text>
</comment>
<sequence>MKQMYYRLNLTGFILFMFIMFFFSTAQAQEIIDNKDIQTQQQETGAETGGEYAKLMPFIEMSLKMENKNIEDIKKEQKELKENSKDLANEINGYKVQLSKHINLLHLPQTKIEDLEQALIKHRKALENIDAYLINFKQKQTVVLQRLAQTEEQYTFNEKQIYEISIEGGNTALDAQVLVENIQMLIRVLSVKINELEWLDEYYKTNIKQLQELRDELSQFTEKFIQDIEERKKIQLFTRKDNPLEALNYASIKHETNLLTGKIKELFTLIYWQKLFSDVWNSRGVLFFSVIILFITAFFAIIKINRYYPVPEIPETGDMTWYSFINILFRRSLLLFVSCIFLYFFSTIHQLYKIIPFTQAAYKLMIIILFTRWAALFMSLWLSQNKQKNISAQLISSIISGIRIVRYFALIHVVMEWLLGENSVIIVLIRIFFDFVLIIGCVNFWKRLKADSHDDPDITFQGFSLYNIIEKLTYIIFLGGLVSELIGYGFFAVYWYASWGRTIITLIWGGLIFMVFREWKHNINLQPETDESQKKHNVTVKRFCVRLCWPVWFICFIISLIVAWGGRQSVIINSLAVLNHPVQIGSITINLMGFVYAFLTLSLFHLAMQIWKHDLINKVFPDDKFEMGLKSSINSIITYVVWAVAIIISLSFIGFSTASLTVVFGALSVGLGFGLQNIFNNFVSGIILLFERPIQVGDIVEVNGIWGEIKNINIRSTQVQTYDNASLIIPNSEFISSQVTNWSFKDMRIRRKLNIGVAYGSDIELVRKLLIEIAKNTENVLLYPEPNIVFQDFGDSALIFVLRYWTHLDYFFSTQTDIFFEVDRLFKENNIEIPFPQRDVYIRSMVNAKNDIAE</sequence>
<keyword evidence="9" id="KW-0732">Signal</keyword>
<evidence type="ECO:0000256" key="2">
    <source>
        <dbReference type="ARBA" id="ARBA00008017"/>
    </source>
</evidence>
<dbReference type="InterPro" id="IPR010920">
    <property type="entry name" value="LSM_dom_sf"/>
</dbReference>
<feature type="transmembrane region" description="Helical" evidence="8">
    <location>
        <begin position="424"/>
        <end position="445"/>
    </location>
</feature>
<dbReference type="InterPro" id="IPR052702">
    <property type="entry name" value="MscS-like_channel"/>
</dbReference>
<feature type="coiled-coil region" evidence="7">
    <location>
        <begin position="63"/>
        <end position="97"/>
    </location>
</feature>
<dbReference type="EMBL" id="CP061799">
    <property type="protein sequence ID" value="QTA80834.1"/>
    <property type="molecule type" value="Genomic_DNA"/>
</dbReference>
<dbReference type="GO" id="GO:0008381">
    <property type="term" value="F:mechanosensitive monoatomic ion channel activity"/>
    <property type="evidence" value="ECO:0007669"/>
    <property type="project" value="UniProtKB-ARBA"/>
</dbReference>
<keyword evidence="14" id="KW-1185">Reference proteome</keyword>
<feature type="coiled-coil region" evidence="7">
    <location>
        <begin position="203"/>
        <end position="230"/>
    </location>
</feature>
<feature type="transmembrane region" description="Helical" evidence="8">
    <location>
        <begin position="394"/>
        <end position="418"/>
    </location>
</feature>
<feature type="transmembrane region" description="Helical" evidence="8">
    <location>
        <begin position="472"/>
        <end position="493"/>
    </location>
</feature>
<dbReference type="InterPro" id="IPR049142">
    <property type="entry name" value="MS_channel_1st"/>
</dbReference>
<keyword evidence="3" id="KW-1003">Cell membrane</keyword>
<feature type="transmembrane region" description="Helical" evidence="8">
    <location>
        <begin position="284"/>
        <end position="302"/>
    </location>
</feature>
<dbReference type="InterPro" id="IPR006685">
    <property type="entry name" value="MscS_channel_2nd"/>
</dbReference>
<dbReference type="InterPro" id="IPR023408">
    <property type="entry name" value="MscS_beta-dom_sf"/>
</dbReference>